<gene>
    <name evidence="22" type="primary">nit-6</name>
    <name evidence="22" type="ORF">DEBR0S4_00166G</name>
</gene>
<evidence type="ECO:0000313" key="22">
    <source>
        <dbReference type="EMBL" id="VUG18699.1"/>
    </source>
</evidence>
<dbReference type="PRINTS" id="PR00397">
    <property type="entry name" value="SIROHAEM"/>
</dbReference>
<dbReference type="Pfam" id="PF01077">
    <property type="entry name" value="NIR_SIR"/>
    <property type="match status" value="1"/>
</dbReference>
<evidence type="ECO:0000256" key="13">
    <source>
        <dbReference type="ARBA" id="ARBA00023004"/>
    </source>
</evidence>
<dbReference type="GO" id="GO:0008942">
    <property type="term" value="F:nitrite reductase [NAD(P)H] activity"/>
    <property type="evidence" value="ECO:0007669"/>
    <property type="project" value="UniProtKB-EC"/>
</dbReference>
<evidence type="ECO:0000256" key="10">
    <source>
        <dbReference type="ARBA" id="ARBA00022723"/>
    </source>
</evidence>
<dbReference type="GO" id="GO:0015980">
    <property type="term" value="P:energy derivation by oxidation of organic compounds"/>
    <property type="evidence" value="ECO:0007669"/>
    <property type="project" value="UniProtKB-ARBA"/>
</dbReference>
<dbReference type="Pfam" id="PF04324">
    <property type="entry name" value="Fer2_BFD"/>
    <property type="match status" value="1"/>
</dbReference>
<dbReference type="NCBIfam" id="NF011565">
    <property type="entry name" value="PRK14989.1"/>
    <property type="match status" value="1"/>
</dbReference>
<dbReference type="AlphaFoldDB" id="A0A7D9CZD0"/>
<dbReference type="InterPro" id="IPR045854">
    <property type="entry name" value="NO2/SO3_Rdtase_4Fe4S_sf"/>
</dbReference>
<dbReference type="InterPro" id="IPR023753">
    <property type="entry name" value="FAD/NAD-binding_dom"/>
</dbReference>
<comment type="similarity">
    <text evidence="5">Belongs to the nitrite and sulfite reductase 4Fe-4S domain family.</text>
</comment>
<dbReference type="NCBIfam" id="TIGR02378">
    <property type="entry name" value="nirD_assim_sml"/>
    <property type="match status" value="1"/>
</dbReference>
<evidence type="ECO:0000256" key="6">
    <source>
        <dbReference type="ARBA" id="ARBA00022485"/>
    </source>
</evidence>
<dbReference type="GO" id="GO:0046872">
    <property type="term" value="F:metal ion binding"/>
    <property type="evidence" value="ECO:0007669"/>
    <property type="project" value="UniProtKB-KW"/>
</dbReference>
<dbReference type="UniPathway" id="UPA00653"/>
<dbReference type="InterPro" id="IPR041854">
    <property type="entry name" value="BFD-like_2Fe2S-bd_dom_sf"/>
</dbReference>
<dbReference type="SUPFAM" id="SSF56014">
    <property type="entry name" value="Nitrite and sulphite reductase 4Fe-4S domain-like"/>
    <property type="match status" value="1"/>
</dbReference>
<keyword evidence="14" id="KW-0411">Iron-sulfur</keyword>
<evidence type="ECO:0000256" key="11">
    <source>
        <dbReference type="ARBA" id="ARBA00022827"/>
    </source>
</evidence>
<dbReference type="PRINTS" id="PR00368">
    <property type="entry name" value="FADPNR"/>
</dbReference>
<dbReference type="GO" id="GO:0051539">
    <property type="term" value="F:4 iron, 4 sulfur cluster binding"/>
    <property type="evidence" value="ECO:0007669"/>
    <property type="project" value="UniProtKB-KW"/>
</dbReference>
<dbReference type="InterPro" id="IPR005117">
    <property type="entry name" value="NiRdtase/SiRdtase_haem-b_fer"/>
</dbReference>
<reference evidence="22 23" key="1">
    <citation type="submission" date="2019-07" db="EMBL/GenBank/DDBJ databases">
        <authorList>
            <person name="Friedrich A."/>
            <person name="Schacherer J."/>
        </authorList>
    </citation>
    <scope>NUCLEOTIDE SEQUENCE [LARGE SCALE GENOMIC DNA]</scope>
</reference>
<dbReference type="NCBIfam" id="TIGR02374">
    <property type="entry name" value="nitri_red_nirB"/>
    <property type="match status" value="1"/>
</dbReference>
<dbReference type="SUPFAM" id="SSF50022">
    <property type="entry name" value="ISP domain"/>
    <property type="match status" value="1"/>
</dbReference>
<dbReference type="GO" id="GO:0050661">
    <property type="term" value="F:NADP binding"/>
    <property type="evidence" value="ECO:0007669"/>
    <property type="project" value="InterPro"/>
</dbReference>
<dbReference type="Gene3D" id="2.102.10.10">
    <property type="entry name" value="Rieske [2Fe-2S] iron-sulphur domain"/>
    <property type="match status" value="1"/>
</dbReference>
<evidence type="ECO:0000256" key="19">
    <source>
        <dbReference type="ARBA" id="ARBA00066907"/>
    </source>
</evidence>
<dbReference type="FunFam" id="3.30.413.10:FF:000007">
    <property type="entry name" value="Nitrite reductase [NAD(P)H] large subunit"/>
    <property type="match status" value="1"/>
</dbReference>
<feature type="domain" description="Rieske" evidence="21">
    <location>
        <begin position="907"/>
        <end position="1012"/>
    </location>
</feature>
<dbReference type="PROSITE" id="PS00365">
    <property type="entry name" value="NIR_SIR"/>
    <property type="match status" value="1"/>
</dbReference>
<dbReference type="Gene3D" id="3.30.413.10">
    <property type="entry name" value="Sulfite Reductase Hemoprotein, domain 1"/>
    <property type="match status" value="1"/>
</dbReference>
<evidence type="ECO:0000256" key="20">
    <source>
        <dbReference type="ARBA" id="ARBA00070300"/>
    </source>
</evidence>
<dbReference type="CDD" id="cd03529">
    <property type="entry name" value="Rieske_NirD"/>
    <property type="match status" value="1"/>
</dbReference>
<sequence>MSDLKPGIPPNPEDIHPPSQKLSIVVVGLGMVGFSFLQKILDLDQEQNKYIITVIGEERYLAYNRVKLTDYFLHRNVNELLLSDKEFYEKRDSKKWGYFVDDAVVSINRKSKTVTTASDRVVKYDKLVLATGSDARAPGDVHDKIKAKNMGCYVYRTIDDLNQLIHYTEQNINDDKAHAIIVGGGLLALEAAKAVMDLGKFDSIKIVQLDGWLMGRQLDKRGGKLLEKKISKMGIKVECGLTTKSLIFDDDGHLSAVEYSNGTKERCDLICFAIGIVPRDNLARSCGLDVGSRGGVMVDNYMQTSDPDIYAIGECAAWKGRTYGLIAPGYAMADVLSFNLTQGEMHSLKAFSEPDTNTRLKLLGVDVAAFGDYFADTEGPKWLPKDCHKCGKGARALIYDNPIDEVYQKLIFTEDGRYLLGGILVGDNSKYPLLSALTKKRKPLAQEPGELIIGKQSGDDSGNGVDALPDEAQICSCNNISKGQIVQAIKNGSTTLELIKKNTKAGTACGGCVPTLKLILESELKKMGKEVSTDLCVHFKYSRSDLFSIIMVKRYKTFGEVMENLGTTPDSSGCEICKPTIGSILSTLYGRHLMEKEFQGLQETNDRYLGNLQRNGTYSVVPRMSAGEITPEKLISIGKVAKKYDLYTKITGGQRVDLFGVKKQDLLKVWEDLHKAGFESGQAYGKTLRNVKSCVGSTWCRYGIGDSVGLAIRLEQRYRGIRSPHKIKGGVSGCVRDCAEYHSKDFGLCAVQGGFDIYVGGNGGMKPAAAQLLASKVKPDMVIRILDRYLMFYLRTADRLQRTARWLEKLDGGIDYLKSVIIQDKLGIAEELEKQMQDIVSHYFDEWGRTLKEKDSEAPLFKQFANTDENQESVEMVYERGQRRPALWADEPAKMRFNEIKWSSSHWKKVLKSSSLPHTDAGSSVDLLIGDTQLALFRNRQGKIFCSQNMCAHKRAFVLSRGISSQDDAGNDYISCPMHKRNYLLTNGACKNDPALSIATFDAKENKDDGYIYVKLPPTTELDEVLGTKKWMIYSKETEKKKRFNVIDQRYKMPIPVRGKRDCEW</sequence>
<dbReference type="InterPro" id="IPR036188">
    <property type="entry name" value="FAD/NAD-bd_sf"/>
</dbReference>
<comment type="catalytic activity">
    <reaction evidence="17">
        <text>NH4(+) + 3 NAD(+) + 2 H2O = nitrite + 3 NADH + 5 H(+)</text>
        <dbReference type="Rhea" id="RHEA:24628"/>
        <dbReference type="ChEBI" id="CHEBI:15377"/>
        <dbReference type="ChEBI" id="CHEBI:15378"/>
        <dbReference type="ChEBI" id="CHEBI:16301"/>
        <dbReference type="ChEBI" id="CHEBI:28938"/>
        <dbReference type="ChEBI" id="CHEBI:57540"/>
        <dbReference type="ChEBI" id="CHEBI:57945"/>
        <dbReference type="EC" id="1.7.1.4"/>
    </reaction>
</comment>
<keyword evidence="12" id="KW-0560">Oxidoreductase</keyword>
<evidence type="ECO:0000256" key="9">
    <source>
        <dbReference type="ARBA" id="ARBA00022714"/>
    </source>
</evidence>
<dbReference type="GO" id="GO:0042128">
    <property type="term" value="P:nitrate assimilation"/>
    <property type="evidence" value="ECO:0007669"/>
    <property type="project" value="UniProtKB-UniPathway"/>
</dbReference>
<evidence type="ECO:0000256" key="8">
    <source>
        <dbReference type="ARBA" id="ARBA00022630"/>
    </source>
</evidence>
<dbReference type="Proteomes" id="UP000478008">
    <property type="component" value="Unassembled WGS sequence"/>
</dbReference>
<comment type="cofactor">
    <cofactor evidence="2">
        <name>[4Fe-4S] cluster</name>
        <dbReference type="ChEBI" id="CHEBI:49883"/>
    </cofactor>
</comment>
<dbReference type="FunFam" id="1.10.10.1100:FF:000002">
    <property type="entry name" value="Nitrite reductase large subunit"/>
    <property type="match status" value="1"/>
</dbReference>
<proteinExistence type="inferred from homology"/>
<comment type="cofactor">
    <cofactor evidence="3">
        <name>FAD</name>
        <dbReference type="ChEBI" id="CHEBI:57692"/>
    </cofactor>
</comment>
<evidence type="ECO:0000259" key="21">
    <source>
        <dbReference type="PROSITE" id="PS51296"/>
    </source>
</evidence>
<keyword evidence="15" id="KW-0534">Nitrate assimilation</keyword>
<evidence type="ECO:0000256" key="1">
    <source>
        <dbReference type="ARBA" id="ARBA00001929"/>
    </source>
</evidence>
<dbReference type="InterPro" id="IPR017941">
    <property type="entry name" value="Rieske_2Fe-2S"/>
</dbReference>
<keyword evidence="6" id="KW-0004">4Fe-4S</keyword>
<dbReference type="CDD" id="cd19943">
    <property type="entry name" value="NirB_Fer2_BFD-like_1"/>
    <property type="match status" value="1"/>
</dbReference>
<organism evidence="22 23">
    <name type="scientific">Dekkera bruxellensis</name>
    <name type="common">Brettanomyces custersii</name>
    <dbReference type="NCBI Taxonomy" id="5007"/>
    <lineage>
        <taxon>Eukaryota</taxon>
        <taxon>Fungi</taxon>
        <taxon>Dikarya</taxon>
        <taxon>Ascomycota</taxon>
        <taxon>Saccharomycotina</taxon>
        <taxon>Pichiomycetes</taxon>
        <taxon>Pichiales</taxon>
        <taxon>Pichiaceae</taxon>
        <taxon>Brettanomyces</taxon>
    </lineage>
</organism>
<dbReference type="GO" id="GO:0051537">
    <property type="term" value="F:2 iron, 2 sulfur cluster binding"/>
    <property type="evidence" value="ECO:0007669"/>
    <property type="project" value="UniProtKB-KW"/>
</dbReference>
<evidence type="ECO:0000256" key="12">
    <source>
        <dbReference type="ARBA" id="ARBA00023002"/>
    </source>
</evidence>
<evidence type="ECO:0000256" key="14">
    <source>
        <dbReference type="ARBA" id="ARBA00023014"/>
    </source>
</evidence>
<dbReference type="InterPro" id="IPR052034">
    <property type="entry name" value="NasD-like"/>
</dbReference>
<dbReference type="InterPro" id="IPR036922">
    <property type="entry name" value="Rieske_2Fe-2S_sf"/>
</dbReference>
<accession>A0A7D9CZD0</accession>
<comment type="catalytic activity">
    <reaction evidence="18">
        <text>NH4(+) + 3 NADP(+) + 2 H2O = nitrite + 3 NADPH + 5 H(+)</text>
        <dbReference type="Rhea" id="RHEA:24632"/>
        <dbReference type="ChEBI" id="CHEBI:15377"/>
        <dbReference type="ChEBI" id="CHEBI:15378"/>
        <dbReference type="ChEBI" id="CHEBI:16301"/>
        <dbReference type="ChEBI" id="CHEBI:28938"/>
        <dbReference type="ChEBI" id="CHEBI:57783"/>
        <dbReference type="ChEBI" id="CHEBI:58349"/>
        <dbReference type="EC" id="1.7.1.4"/>
    </reaction>
</comment>
<comment type="cofactor">
    <cofactor evidence="1">
        <name>siroheme</name>
        <dbReference type="ChEBI" id="CHEBI:60052"/>
    </cofactor>
</comment>
<evidence type="ECO:0000256" key="16">
    <source>
        <dbReference type="ARBA" id="ARBA00034078"/>
    </source>
</evidence>
<dbReference type="PRINTS" id="PR00411">
    <property type="entry name" value="PNDRDTASEI"/>
</dbReference>
<dbReference type="GO" id="GO:0020037">
    <property type="term" value="F:heme binding"/>
    <property type="evidence" value="ECO:0007669"/>
    <property type="project" value="InterPro"/>
</dbReference>
<evidence type="ECO:0000256" key="15">
    <source>
        <dbReference type="ARBA" id="ARBA00023063"/>
    </source>
</evidence>
<dbReference type="PROSITE" id="PS51296">
    <property type="entry name" value="RIESKE"/>
    <property type="match status" value="1"/>
</dbReference>
<evidence type="ECO:0000256" key="2">
    <source>
        <dbReference type="ARBA" id="ARBA00001966"/>
    </source>
</evidence>
<dbReference type="Pfam" id="PF03460">
    <property type="entry name" value="NIR_SIR_ferr"/>
    <property type="match status" value="1"/>
</dbReference>
<dbReference type="Gene3D" id="1.10.10.1100">
    <property type="entry name" value="BFD-like [2Fe-2S]-binding domain"/>
    <property type="match status" value="1"/>
</dbReference>
<evidence type="ECO:0000256" key="7">
    <source>
        <dbReference type="ARBA" id="ARBA00022617"/>
    </source>
</evidence>
<keyword evidence="11" id="KW-0274">FAD</keyword>
<keyword evidence="7" id="KW-0349">Heme</keyword>
<name>A0A7D9CZD0_DEKBR</name>
<keyword evidence="9" id="KW-0001">2Fe-2S</keyword>
<evidence type="ECO:0000256" key="4">
    <source>
        <dbReference type="ARBA" id="ARBA00005096"/>
    </source>
</evidence>
<keyword evidence="8" id="KW-0285">Flavoprotein</keyword>
<evidence type="ECO:0000313" key="23">
    <source>
        <dbReference type="Proteomes" id="UP000478008"/>
    </source>
</evidence>
<keyword evidence="10" id="KW-0479">Metal-binding</keyword>
<keyword evidence="13" id="KW-0408">Iron</keyword>
<dbReference type="CDD" id="cd19944">
    <property type="entry name" value="NirB_Fer2_BFD-like_2"/>
    <property type="match status" value="1"/>
</dbReference>
<evidence type="ECO:0000256" key="5">
    <source>
        <dbReference type="ARBA" id="ARBA00010429"/>
    </source>
</evidence>
<evidence type="ECO:0000256" key="17">
    <source>
        <dbReference type="ARBA" id="ARBA00050114"/>
    </source>
</evidence>
<dbReference type="InterPro" id="IPR006066">
    <property type="entry name" value="NO2/SO3_Rdtase_FeS/sirohaem_BS"/>
</dbReference>
<dbReference type="SUPFAM" id="SSF51905">
    <property type="entry name" value="FAD/NAD(P)-binding domain"/>
    <property type="match status" value="1"/>
</dbReference>
<dbReference type="Gene3D" id="3.50.50.60">
    <property type="entry name" value="FAD/NAD(P)-binding domain"/>
    <property type="match status" value="2"/>
</dbReference>
<dbReference type="InterPro" id="IPR006067">
    <property type="entry name" value="NO2/SO3_Rdtase_4Fe4S_dom"/>
</dbReference>
<evidence type="ECO:0000256" key="18">
    <source>
        <dbReference type="ARBA" id="ARBA00051413"/>
    </source>
</evidence>
<evidence type="ECO:0000256" key="3">
    <source>
        <dbReference type="ARBA" id="ARBA00001974"/>
    </source>
</evidence>
<comment type="pathway">
    <text evidence="4">Nitrogen metabolism; nitrate reduction (assimilation).</text>
</comment>
<dbReference type="EC" id="1.7.1.4" evidence="19"/>
<dbReference type="PANTHER" id="PTHR43809">
    <property type="entry name" value="NITRITE REDUCTASE (NADH) LARGE SUBUNIT"/>
    <property type="match status" value="1"/>
</dbReference>
<dbReference type="SUPFAM" id="SSF55124">
    <property type="entry name" value="Nitrite/Sulfite reductase N-terminal domain-like"/>
    <property type="match status" value="1"/>
</dbReference>
<dbReference type="InterPro" id="IPR036136">
    <property type="entry name" value="Nit/Sulf_reduc_fer-like_dom_sf"/>
</dbReference>
<dbReference type="Pfam" id="PF07992">
    <property type="entry name" value="Pyr_redox_2"/>
    <property type="match status" value="1"/>
</dbReference>
<dbReference type="Pfam" id="PF13806">
    <property type="entry name" value="Rieske_2"/>
    <property type="match status" value="1"/>
</dbReference>
<keyword evidence="23" id="KW-1185">Reference proteome</keyword>
<dbReference type="PANTHER" id="PTHR43809:SF1">
    <property type="entry name" value="NITRITE REDUCTASE (NADH) LARGE SUBUNIT"/>
    <property type="match status" value="1"/>
</dbReference>
<dbReference type="InterPro" id="IPR012748">
    <property type="entry name" value="Rieske-like_NirD"/>
</dbReference>
<protein>
    <recommendedName>
        <fullName evidence="20">Nitrite reductase [NAD(P)H]</fullName>
        <ecNumber evidence="19">1.7.1.4</ecNumber>
    </recommendedName>
</protein>
<dbReference type="EMBL" id="CABFWN010000004">
    <property type="protein sequence ID" value="VUG18699.1"/>
    <property type="molecule type" value="Genomic_DNA"/>
</dbReference>
<comment type="cofactor">
    <cofactor evidence="16">
        <name>[2Fe-2S] cluster</name>
        <dbReference type="ChEBI" id="CHEBI:190135"/>
    </cofactor>
</comment>
<dbReference type="GO" id="GO:0050660">
    <property type="term" value="F:flavin adenine dinucleotide binding"/>
    <property type="evidence" value="ECO:0007669"/>
    <property type="project" value="InterPro"/>
</dbReference>
<dbReference type="InterPro" id="IPR012744">
    <property type="entry name" value="Nitri_red_NirB"/>
</dbReference>
<dbReference type="InterPro" id="IPR007419">
    <property type="entry name" value="BFD-like_2Fe2S-bd_dom"/>
</dbReference>